<dbReference type="Proteomes" id="UP000245535">
    <property type="component" value="Unassembled WGS sequence"/>
</dbReference>
<gene>
    <name evidence="6" type="ORF">BC781_10870</name>
</gene>
<dbReference type="PRINTS" id="PR00133">
    <property type="entry name" value="GLHYDRLASE3"/>
</dbReference>
<sequence length="796" mass="88577">MKTYKPLNLTLKYFNLILCFIGLFHQTSAQKSFTNSETEQKVEAILNDMSIEEKIAQITGTRLREIMTDGKLDLEKCKQHIPYGIGHFCQFSTGQSLEPEDLRDLVREVQNYLMTETRLKIPAIFHEEAITGFATLGATTFPQQLGVGCTWNPELVEKNTASTARNMREAGATFALSPMLDISRTAHWNRHQESYGEDAYLTSSMGVAFVKGLQGNDLKTGVAATVKHFAGYGTKNNSTKELYEEYLMPHEACIKVGGAKSVMPSYGVYRALPVTVNPTMLDHILRKELGFDGLVVSDYGAINMVYKKYKRAQNQMTAGAMALSAGVDIELSSPMTYPFLVEALEKGLVTKEDIDQAVRRSLTMKVRLGLLDDKPQIGVDGDLDFDSQENRKLSYETASQSVVLLKNNGILPLKSDVKKIALVGPNAATAHSLLGDYTYQAIRAFWKSELFDAKNPHLVTLKEGLENKLPKNVKLYHERGCDWSAPLEAQIDADGFGDDRLSKLKLISIEGLPQPDLQNATKLAKKSDVIIAAVGENIYLNGEGRWRKGIGLPGEQEAFVEKLLDTGKPVVLVLFGGRQQVISNIEKRCAAIVNAWFPGEEGGNAVADILLGKVNPSGKLCVSYPRTQEKKEINYKDGYVSDDQPQYPFGFGLSYTSFEYNDFKIQEEANLDDENFTVSCSIKNTGKREGTEIVQLYISPLEKNSTMKPIQLKGFKRVNLKAGETKSLSFKISPQQLAQFKNNKWVIEGGEYSLKFGASSTDIRLEGKILLKGEEHFLENGREVFFAESQINNKEL</sequence>
<dbReference type="RefSeq" id="WP_109622097.1">
    <property type="nucleotide sequence ID" value="NZ_QGDO01000008.1"/>
</dbReference>
<dbReference type="Gene3D" id="3.20.20.300">
    <property type="entry name" value="Glycoside hydrolase, family 3, N-terminal domain"/>
    <property type="match status" value="1"/>
</dbReference>
<dbReference type="Pfam" id="PF14310">
    <property type="entry name" value="Fn3-like"/>
    <property type="match status" value="1"/>
</dbReference>
<comment type="caution">
    <text evidence="6">The sequence shown here is derived from an EMBL/GenBank/DDBJ whole genome shotgun (WGS) entry which is preliminary data.</text>
</comment>
<dbReference type="PANTHER" id="PTHR42715:SF10">
    <property type="entry name" value="BETA-GLUCOSIDASE"/>
    <property type="match status" value="1"/>
</dbReference>
<keyword evidence="3" id="KW-0119">Carbohydrate metabolism</keyword>
<dbReference type="GO" id="GO:0008422">
    <property type="term" value="F:beta-glucosidase activity"/>
    <property type="evidence" value="ECO:0007669"/>
    <property type="project" value="UniProtKB-ARBA"/>
</dbReference>
<dbReference type="InterPro" id="IPR050288">
    <property type="entry name" value="Cellulose_deg_GH3"/>
</dbReference>
<keyword evidence="4" id="KW-0326">Glycosidase</keyword>
<evidence type="ECO:0000259" key="5">
    <source>
        <dbReference type="SMART" id="SM01217"/>
    </source>
</evidence>
<evidence type="ECO:0000256" key="4">
    <source>
        <dbReference type="RuleBase" id="RU361161"/>
    </source>
</evidence>
<dbReference type="Pfam" id="PF01915">
    <property type="entry name" value="Glyco_hydro_3_C"/>
    <property type="match status" value="1"/>
</dbReference>
<dbReference type="InterPro" id="IPR019800">
    <property type="entry name" value="Glyco_hydro_3_AS"/>
</dbReference>
<dbReference type="InterPro" id="IPR017853">
    <property type="entry name" value="GH"/>
</dbReference>
<keyword evidence="7" id="KW-1185">Reference proteome</keyword>
<comment type="similarity">
    <text evidence="1 4">Belongs to the glycosyl hydrolase 3 family.</text>
</comment>
<keyword evidence="2 4" id="KW-0378">Hydrolase</keyword>
<dbReference type="AlphaFoldDB" id="A0A315Z541"/>
<dbReference type="Gene3D" id="3.40.50.1700">
    <property type="entry name" value="Glycoside hydrolase family 3 C-terminal domain"/>
    <property type="match status" value="1"/>
</dbReference>
<evidence type="ECO:0000313" key="7">
    <source>
        <dbReference type="Proteomes" id="UP000245535"/>
    </source>
</evidence>
<dbReference type="EMBL" id="QGDO01000008">
    <property type="protein sequence ID" value="PWJ37935.1"/>
    <property type="molecule type" value="Genomic_DNA"/>
</dbReference>
<dbReference type="InterPro" id="IPR013783">
    <property type="entry name" value="Ig-like_fold"/>
</dbReference>
<evidence type="ECO:0000256" key="1">
    <source>
        <dbReference type="ARBA" id="ARBA00005336"/>
    </source>
</evidence>
<evidence type="ECO:0000256" key="2">
    <source>
        <dbReference type="ARBA" id="ARBA00022801"/>
    </source>
</evidence>
<dbReference type="OrthoDB" id="9805821at2"/>
<dbReference type="InterPro" id="IPR026891">
    <property type="entry name" value="Fn3-like"/>
</dbReference>
<organism evidence="6 7">
    <name type="scientific">Sediminitomix flava</name>
    <dbReference type="NCBI Taxonomy" id="379075"/>
    <lineage>
        <taxon>Bacteria</taxon>
        <taxon>Pseudomonadati</taxon>
        <taxon>Bacteroidota</taxon>
        <taxon>Cytophagia</taxon>
        <taxon>Cytophagales</taxon>
        <taxon>Flammeovirgaceae</taxon>
        <taxon>Sediminitomix</taxon>
    </lineage>
</organism>
<dbReference type="SMART" id="SM01217">
    <property type="entry name" value="Fn3_like"/>
    <property type="match status" value="1"/>
</dbReference>
<dbReference type="PANTHER" id="PTHR42715">
    <property type="entry name" value="BETA-GLUCOSIDASE"/>
    <property type="match status" value="1"/>
</dbReference>
<name>A0A315Z541_SEDFL</name>
<dbReference type="InterPro" id="IPR001764">
    <property type="entry name" value="Glyco_hydro_3_N"/>
</dbReference>
<dbReference type="PROSITE" id="PS00775">
    <property type="entry name" value="GLYCOSYL_HYDROL_F3"/>
    <property type="match status" value="1"/>
</dbReference>
<feature type="domain" description="Fibronectin type III-like" evidence="5">
    <location>
        <begin position="692"/>
        <end position="760"/>
    </location>
</feature>
<dbReference type="InterPro" id="IPR036962">
    <property type="entry name" value="Glyco_hydro_3_N_sf"/>
</dbReference>
<evidence type="ECO:0000256" key="3">
    <source>
        <dbReference type="ARBA" id="ARBA00023277"/>
    </source>
</evidence>
<dbReference type="InterPro" id="IPR002772">
    <property type="entry name" value="Glyco_hydro_3_C"/>
</dbReference>
<evidence type="ECO:0000313" key="6">
    <source>
        <dbReference type="EMBL" id="PWJ37935.1"/>
    </source>
</evidence>
<protein>
    <submittedName>
        <fullName evidence="6">Beta-glucosidase</fullName>
    </submittedName>
</protein>
<dbReference type="InterPro" id="IPR036881">
    <property type="entry name" value="Glyco_hydro_3_C_sf"/>
</dbReference>
<reference evidence="6 7" key="1">
    <citation type="submission" date="2018-03" db="EMBL/GenBank/DDBJ databases">
        <title>Genomic Encyclopedia of Archaeal and Bacterial Type Strains, Phase II (KMG-II): from individual species to whole genera.</title>
        <authorList>
            <person name="Goeker M."/>
        </authorList>
    </citation>
    <scope>NUCLEOTIDE SEQUENCE [LARGE SCALE GENOMIC DNA]</scope>
    <source>
        <strain evidence="6 7">DSM 28229</strain>
    </source>
</reference>
<dbReference type="SUPFAM" id="SSF51445">
    <property type="entry name" value="(Trans)glycosidases"/>
    <property type="match status" value="1"/>
</dbReference>
<dbReference type="Pfam" id="PF00933">
    <property type="entry name" value="Glyco_hydro_3"/>
    <property type="match status" value="1"/>
</dbReference>
<proteinExistence type="inferred from homology"/>
<accession>A0A315Z541</accession>
<dbReference type="SUPFAM" id="SSF52279">
    <property type="entry name" value="Beta-D-glucan exohydrolase, C-terminal domain"/>
    <property type="match status" value="1"/>
</dbReference>
<dbReference type="GO" id="GO:0005975">
    <property type="term" value="P:carbohydrate metabolic process"/>
    <property type="evidence" value="ECO:0007669"/>
    <property type="project" value="InterPro"/>
</dbReference>
<dbReference type="FunFam" id="2.60.40.10:FF:000495">
    <property type="entry name" value="Periplasmic beta-glucosidase"/>
    <property type="match status" value="1"/>
</dbReference>
<dbReference type="Gene3D" id="2.60.40.10">
    <property type="entry name" value="Immunoglobulins"/>
    <property type="match status" value="1"/>
</dbReference>